<accession>A0A6J5CS47</accession>
<proteinExistence type="predicted"/>
<gene>
    <name evidence="1" type="ORF">LMG22037_06642</name>
</gene>
<dbReference type="EMBL" id="CADIKB010000093">
    <property type="protein sequence ID" value="CAB3742872.1"/>
    <property type="molecule type" value="Genomic_DNA"/>
</dbReference>
<evidence type="ECO:0000313" key="1">
    <source>
        <dbReference type="EMBL" id="CAB3742872.1"/>
    </source>
</evidence>
<protein>
    <submittedName>
        <fullName evidence="1">Uncharacterized protein</fullName>
    </submittedName>
</protein>
<sequence>MAEATSIVSLVESNFKVFWAVTSTLSECARISTLPLPANSFIPEFCTNRLIFSVTLASSDFADARCVLCPLTRLMC</sequence>
<name>A0A6J5CS47_9BURK</name>
<dbReference type="Proteomes" id="UP000494249">
    <property type="component" value="Unassembled WGS sequence"/>
</dbReference>
<dbReference type="AlphaFoldDB" id="A0A6J5CS47"/>
<evidence type="ECO:0000313" key="2">
    <source>
        <dbReference type="Proteomes" id="UP000494249"/>
    </source>
</evidence>
<organism evidence="1 2">
    <name type="scientific">Paraburkholderia phenoliruptrix</name>
    <dbReference type="NCBI Taxonomy" id="252970"/>
    <lineage>
        <taxon>Bacteria</taxon>
        <taxon>Pseudomonadati</taxon>
        <taxon>Pseudomonadota</taxon>
        <taxon>Betaproteobacteria</taxon>
        <taxon>Burkholderiales</taxon>
        <taxon>Burkholderiaceae</taxon>
        <taxon>Paraburkholderia</taxon>
    </lineage>
</organism>
<reference evidence="1 2" key="1">
    <citation type="submission" date="2020-04" db="EMBL/GenBank/DDBJ databases">
        <authorList>
            <person name="De Canck E."/>
        </authorList>
    </citation>
    <scope>NUCLEOTIDE SEQUENCE [LARGE SCALE GENOMIC DNA]</scope>
    <source>
        <strain evidence="1 2">LMG 22037</strain>
    </source>
</reference>